<dbReference type="AlphaFoldDB" id="A0A8J5ND71"/>
<dbReference type="EMBL" id="JAHLQT010001931">
    <property type="protein sequence ID" value="KAG7177667.1"/>
    <property type="molecule type" value="Genomic_DNA"/>
</dbReference>
<sequence length="89" mass="9743">MPHDIMRAELTLISCPPEIHAHALCSAHMVRPTTMLSIRMAAHNTPVGIYGTCYQSDSLGKGLTRAKICGRGPDLEVTMTRGSDTYTRE</sequence>
<keyword evidence="2" id="KW-1185">Reference proteome</keyword>
<proteinExistence type="predicted"/>
<accession>A0A8J5ND71</accession>
<organism evidence="1 2">
    <name type="scientific">Homarus americanus</name>
    <name type="common">American lobster</name>
    <dbReference type="NCBI Taxonomy" id="6706"/>
    <lineage>
        <taxon>Eukaryota</taxon>
        <taxon>Metazoa</taxon>
        <taxon>Ecdysozoa</taxon>
        <taxon>Arthropoda</taxon>
        <taxon>Crustacea</taxon>
        <taxon>Multicrustacea</taxon>
        <taxon>Malacostraca</taxon>
        <taxon>Eumalacostraca</taxon>
        <taxon>Eucarida</taxon>
        <taxon>Decapoda</taxon>
        <taxon>Pleocyemata</taxon>
        <taxon>Astacidea</taxon>
        <taxon>Nephropoidea</taxon>
        <taxon>Nephropidae</taxon>
        <taxon>Homarus</taxon>
    </lineage>
</organism>
<comment type="caution">
    <text evidence="1">The sequence shown here is derived from an EMBL/GenBank/DDBJ whole genome shotgun (WGS) entry which is preliminary data.</text>
</comment>
<evidence type="ECO:0000313" key="1">
    <source>
        <dbReference type="EMBL" id="KAG7177667.1"/>
    </source>
</evidence>
<evidence type="ECO:0000313" key="2">
    <source>
        <dbReference type="Proteomes" id="UP000747542"/>
    </source>
</evidence>
<reference evidence="1" key="1">
    <citation type="journal article" date="2021" name="Sci. Adv.">
        <title>The American lobster genome reveals insights on longevity, neural, and immune adaptations.</title>
        <authorList>
            <person name="Polinski J.M."/>
            <person name="Zimin A.V."/>
            <person name="Clark K.F."/>
            <person name="Kohn A.B."/>
            <person name="Sadowski N."/>
            <person name="Timp W."/>
            <person name="Ptitsyn A."/>
            <person name="Khanna P."/>
            <person name="Romanova D.Y."/>
            <person name="Williams P."/>
            <person name="Greenwood S.J."/>
            <person name="Moroz L.L."/>
            <person name="Walt D.R."/>
            <person name="Bodnar A.G."/>
        </authorList>
    </citation>
    <scope>NUCLEOTIDE SEQUENCE</scope>
    <source>
        <strain evidence="1">GMGI-L3</strain>
    </source>
</reference>
<gene>
    <name evidence="1" type="ORF">Hamer_G008319</name>
</gene>
<protein>
    <submittedName>
        <fullName evidence="1">Uncharacterized protein</fullName>
    </submittedName>
</protein>
<dbReference type="Proteomes" id="UP000747542">
    <property type="component" value="Unassembled WGS sequence"/>
</dbReference>
<name>A0A8J5ND71_HOMAM</name>